<comment type="caution">
    <text evidence="4">The sequence shown here is derived from an EMBL/GenBank/DDBJ whole genome shotgun (WGS) entry which is preliminary data.</text>
</comment>
<evidence type="ECO:0000256" key="1">
    <source>
        <dbReference type="SAM" id="MobiDB-lite"/>
    </source>
</evidence>
<evidence type="ECO:0000256" key="2">
    <source>
        <dbReference type="SAM" id="Phobius"/>
    </source>
</evidence>
<dbReference type="Gene3D" id="1.20.144.10">
    <property type="entry name" value="Phosphatidic acid phosphatase type 2/haloperoxidase"/>
    <property type="match status" value="1"/>
</dbReference>
<gene>
    <name evidence="4" type="ORF">Aru02nite_39310</name>
</gene>
<dbReference type="EMBL" id="BOMB01000021">
    <property type="protein sequence ID" value="GID13042.1"/>
    <property type="molecule type" value="Genomic_DNA"/>
</dbReference>
<protein>
    <recommendedName>
        <fullName evidence="3">Phosphatidic acid phosphatase type 2/haloperoxidase domain-containing protein</fullName>
    </recommendedName>
</protein>
<reference evidence="4" key="1">
    <citation type="submission" date="2021-01" db="EMBL/GenBank/DDBJ databases">
        <title>Whole genome shotgun sequence of Actinocatenispora rupis NBRC 107355.</title>
        <authorList>
            <person name="Komaki H."/>
            <person name="Tamura T."/>
        </authorList>
    </citation>
    <scope>NUCLEOTIDE SEQUENCE</scope>
    <source>
        <strain evidence="4">NBRC 107355</strain>
    </source>
</reference>
<evidence type="ECO:0000259" key="3">
    <source>
        <dbReference type="Pfam" id="PF01569"/>
    </source>
</evidence>
<dbReference type="InterPro" id="IPR036938">
    <property type="entry name" value="PAP2/HPO_sf"/>
</dbReference>
<proteinExistence type="predicted"/>
<evidence type="ECO:0000313" key="5">
    <source>
        <dbReference type="Proteomes" id="UP000612808"/>
    </source>
</evidence>
<feature type="transmembrane region" description="Helical" evidence="2">
    <location>
        <begin position="116"/>
        <end position="139"/>
    </location>
</feature>
<evidence type="ECO:0000313" key="4">
    <source>
        <dbReference type="EMBL" id="GID13042.1"/>
    </source>
</evidence>
<keyword evidence="2" id="KW-0472">Membrane</keyword>
<keyword evidence="5" id="KW-1185">Reference proteome</keyword>
<feature type="transmembrane region" description="Helical" evidence="2">
    <location>
        <begin position="43"/>
        <end position="67"/>
    </location>
</feature>
<name>A0A8J3NDL1_9ACTN</name>
<feature type="region of interest" description="Disordered" evidence="1">
    <location>
        <begin position="254"/>
        <end position="297"/>
    </location>
</feature>
<accession>A0A8J3NDL1</accession>
<dbReference type="Proteomes" id="UP000612808">
    <property type="component" value="Unassembled WGS sequence"/>
</dbReference>
<dbReference type="AlphaFoldDB" id="A0A8J3NDL1"/>
<dbReference type="SUPFAM" id="SSF48317">
    <property type="entry name" value="Acid phosphatase/Vanadium-dependent haloperoxidase"/>
    <property type="match status" value="1"/>
</dbReference>
<dbReference type="InterPro" id="IPR000326">
    <property type="entry name" value="PAP2/HPO"/>
</dbReference>
<feature type="transmembrane region" description="Helical" evidence="2">
    <location>
        <begin position="174"/>
        <end position="193"/>
    </location>
</feature>
<feature type="domain" description="Phosphatidic acid phosphatase type 2/haloperoxidase" evidence="3">
    <location>
        <begin position="75"/>
        <end position="195"/>
    </location>
</feature>
<dbReference type="Pfam" id="PF01569">
    <property type="entry name" value="PAP2"/>
    <property type="match status" value="1"/>
</dbReference>
<sequence>MLAIFAVITVGLVLNNRWLLDLDLAALHWSDNHRNALSWWSAYALSCLGQGGPLTYGTLLISLFLGWRRRSIRPVLIPVAAFLLTYLGIGPVKVWSNRAVPHHGPVEMFAHPDGPFSMAYPSGHTGNAIVWYGALMLLIGPYLPRFLYWLVRIGAPMTVALTMVYIDYHWLTDVAAAIPLGLVLSRILYRIPFDTMRLPRFGRSLELAERPEQVERPSAKPALLPASWTRLPQLAARPARRVGPLSRLWFGSRPGVAERHDSPRRRRPASSGPAGRQLRFTHGRGGSASVRFRDEFE</sequence>
<keyword evidence="2" id="KW-1133">Transmembrane helix</keyword>
<organism evidence="4 5">
    <name type="scientific">Actinocatenispora rupis</name>
    <dbReference type="NCBI Taxonomy" id="519421"/>
    <lineage>
        <taxon>Bacteria</taxon>
        <taxon>Bacillati</taxon>
        <taxon>Actinomycetota</taxon>
        <taxon>Actinomycetes</taxon>
        <taxon>Micromonosporales</taxon>
        <taxon>Micromonosporaceae</taxon>
        <taxon>Actinocatenispora</taxon>
    </lineage>
</organism>
<keyword evidence="2" id="KW-0812">Transmembrane</keyword>
<feature type="transmembrane region" description="Helical" evidence="2">
    <location>
        <begin position="74"/>
        <end position="96"/>
    </location>
</feature>